<dbReference type="SUPFAM" id="SSF55729">
    <property type="entry name" value="Acyl-CoA N-acyltransferases (Nat)"/>
    <property type="match status" value="1"/>
</dbReference>
<dbReference type="OrthoDB" id="2989563at2"/>
<accession>A0A562SZR0</accession>
<gene>
    <name evidence="3" type="ORF">LX66_3995</name>
</gene>
<keyword evidence="4" id="KW-1185">Reference proteome</keyword>
<name>A0A562SZR0_CHIJA</name>
<evidence type="ECO:0000313" key="4">
    <source>
        <dbReference type="Proteomes" id="UP000316778"/>
    </source>
</evidence>
<dbReference type="InterPro" id="IPR016181">
    <property type="entry name" value="Acyl_CoA_acyltransferase"/>
</dbReference>
<feature type="domain" description="Acyltransferase MbtK/IucB-like conserved" evidence="2">
    <location>
        <begin position="294"/>
        <end position="343"/>
    </location>
</feature>
<dbReference type="GO" id="GO:0019290">
    <property type="term" value="P:siderophore biosynthetic process"/>
    <property type="evidence" value="ECO:0007669"/>
    <property type="project" value="InterPro"/>
</dbReference>
<reference evidence="3 4" key="1">
    <citation type="journal article" date="2013" name="Stand. Genomic Sci.">
        <title>Genomic Encyclopedia of Type Strains, Phase I: The one thousand microbial genomes (KMG-I) project.</title>
        <authorList>
            <person name="Kyrpides N.C."/>
            <person name="Woyke T."/>
            <person name="Eisen J.A."/>
            <person name="Garrity G."/>
            <person name="Lilburn T.G."/>
            <person name="Beck B.J."/>
            <person name="Whitman W.B."/>
            <person name="Hugenholtz P."/>
            <person name="Klenk H.P."/>
        </authorList>
    </citation>
    <scope>NUCLEOTIDE SEQUENCE [LARGE SCALE GENOMIC DNA]</scope>
    <source>
        <strain evidence="3 4">DSM 13484</strain>
    </source>
</reference>
<dbReference type="RefSeq" id="WP_145716763.1">
    <property type="nucleotide sequence ID" value="NZ_BAAAFY010000004.1"/>
</dbReference>
<dbReference type="InterPro" id="IPR019432">
    <property type="entry name" value="Acyltransferase_MbtK/IucB-like"/>
</dbReference>
<dbReference type="PANTHER" id="PTHR31438">
    <property type="entry name" value="LYSINE N-ACYLTRANSFERASE C17G9.06C-RELATED"/>
    <property type="match status" value="1"/>
</dbReference>
<dbReference type="EMBL" id="VLLG01000004">
    <property type="protein sequence ID" value="TWI86732.1"/>
    <property type="molecule type" value="Genomic_DNA"/>
</dbReference>
<comment type="pathway">
    <text evidence="1">Siderophore biosynthesis.</text>
</comment>
<dbReference type="AlphaFoldDB" id="A0A562SZR0"/>
<dbReference type="Proteomes" id="UP000316778">
    <property type="component" value="Unassembled WGS sequence"/>
</dbReference>
<dbReference type="PANTHER" id="PTHR31438:SF1">
    <property type="entry name" value="LYSINE N-ACYLTRANSFERASE C17G9.06C-RELATED"/>
    <property type="match status" value="1"/>
</dbReference>
<dbReference type="Gene3D" id="3.40.630.30">
    <property type="match status" value="1"/>
</dbReference>
<sequence>MITTTYSNNQQTATFTALLQHYCREFGNWSLYEGVPRYDTALAAWMISSGHSRLLRIDCAAIGLELWAPLHCFSESGFHTFRFPAAVRELSTDEITEIDARRFADIIAQYAAAELPAADPVAIRQHLLQGGAGAEPVEAALPGIAQRVRTEAGDTPAAVEAWFAQYLQQSVQALTAGAQTESAGHWLLQHLLPVVGALGRAGMAEETALFRQAYAVLEATDAAHLPGPVQELLHSNRLRIPSRLLPPGPGGPVYRAYPNPLHLRWFSKALIHPAGKEVVYRRYFPKEAVEVSIRPFDIDRDLEMVHEWFHREHARKIWKMDWSLRELETYYRTMLPGRAAHSYIGQVNGTPTYNFEVYWVVRDMLCDYYPALPTDYGTHQFIAPVDPKQKFASPSTRSMLDFVFAQPQVGKMVGEGSVESLAAMMNKAHVGFRVEKVIALPHKKANLNFCYREWYWARFPESREVHDQLTTAQNLKQD</sequence>
<protein>
    <submittedName>
        <fullName evidence="3">Acetyltransferase (GNAT) family protein</fullName>
    </submittedName>
</protein>
<keyword evidence="3" id="KW-0808">Transferase</keyword>
<evidence type="ECO:0000259" key="2">
    <source>
        <dbReference type="SMART" id="SM01006"/>
    </source>
</evidence>
<dbReference type="Pfam" id="PF13523">
    <property type="entry name" value="Acetyltransf_8"/>
    <property type="match status" value="1"/>
</dbReference>
<evidence type="ECO:0000256" key="1">
    <source>
        <dbReference type="ARBA" id="ARBA00004924"/>
    </source>
</evidence>
<proteinExistence type="predicted"/>
<organism evidence="3 4">
    <name type="scientific">Chitinophaga japonensis</name>
    <name type="common">Flexibacter japonensis</name>
    <dbReference type="NCBI Taxonomy" id="104662"/>
    <lineage>
        <taxon>Bacteria</taxon>
        <taxon>Pseudomonadati</taxon>
        <taxon>Bacteroidota</taxon>
        <taxon>Chitinophagia</taxon>
        <taxon>Chitinophagales</taxon>
        <taxon>Chitinophagaceae</taxon>
        <taxon>Chitinophaga</taxon>
    </lineage>
</organism>
<dbReference type="GO" id="GO:0016410">
    <property type="term" value="F:N-acyltransferase activity"/>
    <property type="evidence" value="ECO:0007669"/>
    <property type="project" value="TreeGrafter"/>
</dbReference>
<evidence type="ECO:0000313" key="3">
    <source>
        <dbReference type="EMBL" id="TWI86732.1"/>
    </source>
</evidence>
<comment type="caution">
    <text evidence="3">The sequence shown here is derived from an EMBL/GenBank/DDBJ whole genome shotgun (WGS) entry which is preliminary data.</text>
</comment>
<dbReference type="SMART" id="SM01006">
    <property type="entry name" value="AlcB"/>
    <property type="match status" value="1"/>
</dbReference>